<evidence type="ECO:0000313" key="2">
    <source>
        <dbReference type="Proteomes" id="UP000184388"/>
    </source>
</evidence>
<evidence type="ECO:0000313" key="1">
    <source>
        <dbReference type="EMBL" id="SHN24393.1"/>
    </source>
</evidence>
<reference evidence="2" key="1">
    <citation type="submission" date="2016-11" db="EMBL/GenBank/DDBJ databases">
        <authorList>
            <person name="Jaros S."/>
            <person name="Januszkiewicz K."/>
            <person name="Wedrychowicz H."/>
        </authorList>
    </citation>
    <scope>NUCLEOTIDE SEQUENCE [LARGE SCALE GENOMIC DNA]</scope>
    <source>
        <strain evidence="2">CGMCC 4.3555</strain>
    </source>
</reference>
<sequence>MKVAVLINQGHFRVHDAKCRDVLREAVRFRDDPWVIDVENRSEANHAMWSDIASDCEEPGTAAHDKLVEQYAEVETTYLPCVMLEEPN</sequence>
<comment type="caution">
    <text evidence="1">The sequence shown here is derived from an EMBL/GenBank/DDBJ whole genome shotgun (WGS) entry which is preliminary data.</text>
</comment>
<proteinExistence type="predicted"/>
<protein>
    <submittedName>
        <fullName evidence="1">Uncharacterized protein</fullName>
    </submittedName>
</protein>
<dbReference type="AlphaFoldDB" id="A0A9X8QZK4"/>
<name>A0A9X8QZK4_9ACTN</name>
<dbReference type="Proteomes" id="UP000184388">
    <property type="component" value="Unassembled WGS sequence"/>
</dbReference>
<gene>
    <name evidence="1" type="ORF">SAMN05216268_12696</name>
</gene>
<organism evidence="1 2">
    <name type="scientific">Streptomyces yunnanensis</name>
    <dbReference type="NCBI Taxonomy" id="156453"/>
    <lineage>
        <taxon>Bacteria</taxon>
        <taxon>Bacillati</taxon>
        <taxon>Actinomycetota</taxon>
        <taxon>Actinomycetes</taxon>
        <taxon>Kitasatosporales</taxon>
        <taxon>Streptomycetaceae</taxon>
        <taxon>Streptomyces</taxon>
    </lineage>
</organism>
<accession>A0A9X8QZK4</accession>
<dbReference type="EMBL" id="FRBK01000026">
    <property type="protein sequence ID" value="SHN24393.1"/>
    <property type="molecule type" value="Genomic_DNA"/>
</dbReference>